<feature type="transmembrane region" description="Helical" evidence="9">
    <location>
        <begin position="1091"/>
        <end position="1109"/>
    </location>
</feature>
<evidence type="ECO:0000313" key="12">
    <source>
        <dbReference type="EMBL" id="KAE9973026.1"/>
    </source>
</evidence>
<dbReference type="InterPro" id="IPR027417">
    <property type="entry name" value="P-loop_NTPase"/>
</dbReference>
<dbReference type="FunFam" id="3.40.50.300:FF:001577">
    <property type="entry name" value="ABC bile acid transporter"/>
    <property type="match status" value="1"/>
</dbReference>
<dbReference type="SUPFAM" id="SSF90123">
    <property type="entry name" value="ABC transporter transmembrane region"/>
    <property type="match status" value="2"/>
</dbReference>
<keyword evidence="6 9" id="KW-1133">Transmembrane helix</keyword>
<evidence type="ECO:0000313" key="13">
    <source>
        <dbReference type="Proteomes" id="UP000447873"/>
    </source>
</evidence>
<keyword evidence="7 9" id="KW-0472">Membrane</keyword>
<comment type="subcellular location">
    <subcellularLocation>
        <location evidence="1">Membrane</location>
    </subcellularLocation>
</comment>
<dbReference type="SMART" id="SM00382">
    <property type="entry name" value="AAA"/>
    <property type="match status" value="2"/>
</dbReference>
<dbReference type="InterPro" id="IPR011527">
    <property type="entry name" value="ABC1_TM_dom"/>
</dbReference>
<dbReference type="EMBL" id="WNWS01000253">
    <property type="protein sequence ID" value="KAE9973026.1"/>
    <property type="molecule type" value="Genomic_DNA"/>
</dbReference>
<dbReference type="PROSITE" id="PS50893">
    <property type="entry name" value="ABC_TRANSPORTER_2"/>
    <property type="match status" value="2"/>
</dbReference>
<dbReference type="Pfam" id="PF00664">
    <property type="entry name" value="ABC_membrane"/>
    <property type="match status" value="2"/>
</dbReference>
<dbReference type="CDD" id="cd03244">
    <property type="entry name" value="ABCC_MRP_domain2"/>
    <property type="match status" value="1"/>
</dbReference>
<evidence type="ECO:0000256" key="3">
    <source>
        <dbReference type="ARBA" id="ARBA00022692"/>
    </source>
</evidence>
<keyword evidence="4" id="KW-0547">Nucleotide-binding</keyword>
<dbReference type="GO" id="GO:0005524">
    <property type="term" value="F:ATP binding"/>
    <property type="evidence" value="ECO:0007669"/>
    <property type="project" value="UniProtKB-KW"/>
</dbReference>
<keyword evidence="2" id="KW-0813">Transport</keyword>
<dbReference type="PANTHER" id="PTHR24223:SF415">
    <property type="entry name" value="FI20190P1"/>
    <property type="match status" value="1"/>
</dbReference>
<evidence type="ECO:0000259" key="10">
    <source>
        <dbReference type="PROSITE" id="PS50893"/>
    </source>
</evidence>
<dbReference type="InterPro" id="IPR036640">
    <property type="entry name" value="ABC1_TM_sf"/>
</dbReference>
<accession>A0A8H3UPI9</accession>
<evidence type="ECO:0000256" key="1">
    <source>
        <dbReference type="ARBA" id="ARBA00004370"/>
    </source>
</evidence>
<feature type="transmembrane region" description="Helical" evidence="9">
    <location>
        <begin position="105"/>
        <end position="125"/>
    </location>
</feature>
<dbReference type="PROSITE" id="PS50929">
    <property type="entry name" value="ABC_TM1F"/>
    <property type="match status" value="2"/>
</dbReference>
<dbReference type="GO" id="GO:0016887">
    <property type="term" value="F:ATP hydrolysis activity"/>
    <property type="evidence" value="ECO:0007669"/>
    <property type="project" value="InterPro"/>
</dbReference>
<feature type="transmembrane region" description="Helical" evidence="9">
    <location>
        <begin position="1015"/>
        <end position="1044"/>
    </location>
</feature>
<feature type="domain" description="ABC transporter" evidence="10">
    <location>
        <begin position="656"/>
        <end position="883"/>
    </location>
</feature>
<name>A0A8H3UPI9_VENIN</name>
<gene>
    <name evidence="12" type="ORF">EG328_004638</name>
</gene>
<feature type="transmembrane region" description="Helical" evidence="9">
    <location>
        <begin position="50"/>
        <end position="73"/>
    </location>
</feature>
<organism evidence="12 13">
    <name type="scientific">Venturia inaequalis</name>
    <name type="common">Apple scab fungus</name>
    <dbReference type="NCBI Taxonomy" id="5025"/>
    <lineage>
        <taxon>Eukaryota</taxon>
        <taxon>Fungi</taxon>
        <taxon>Dikarya</taxon>
        <taxon>Ascomycota</taxon>
        <taxon>Pezizomycotina</taxon>
        <taxon>Dothideomycetes</taxon>
        <taxon>Pleosporomycetidae</taxon>
        <taxon>Venturiales</taxon>
        <taxon>Venturiaceae</taxon>
        <taxon>Venturia</taxon>
    </lineage>
</organism>
<dbReference type="Proteomes" id="UP000447873">
    <property type="component" value="Unassembled WGS sequence"/>
</dbReference>
<evidence type="ECO:0008006" key="14">
    <source>
        <dbReference type="Google" id="ProtNLM"/>
    </source>
</evidence>
<dbReference type="FunFam" id="3.40.50.300:FF:001751">
    <property type="entry name" value="ABC bile acid transporter"/>
    <property type="match status" value="1"/>
</dbReference>
<dbReference type="InterPro" id="IPR003593">
    <property type="entry name" value="AAA+_ATPase"/>
</dbReference>
<keyword evidence="5" id="KW-0067">ATP-binding</keyword>
<feature type="transmembrane region" description="Helical" evidence="9">
    <location>
        <begin position="160"/>
        <end position="177"/>
    </location>
</feature>
<evidence type="ECO:0000259" key="11">
    <source>
        <dbReference type="PROSITE" id="PS50929"/>
    </source>
</evidence>
<feature type="compositionally biased region" description="Basic and acidic residues" evidence="8">
    <location>
        <begin position="385"/>
        <end position="398"/>
    </location>
</feature>
<feature type="region of interest" description="Disordered" evidence="8">
    <location>
        <begin position="382"/>
        <end position="405"/>
    </location>
</feature>
<dbReference type="InterPro" id="IPR050173">
    <property type="entry name" value="ABC_transporter_C-like"/>
</dbReference>
<dbReference type="GO" id="GO:0016020">
    <property type="term" value="C:membrane"/>
    <property type="evidence" value="ECO:0007669"/>
    <property type="project" value="UniProtKB-SubCell"/>
</dbReference>
<evidence type="ECO:0000256" key="7">
    <source>
        <dbReference type="ARBA" id="ARBA00023136"/>
    </source>
</evidence>
<dbReference type="SUPFAM" id="SSF52540">
    <property type="entry name" value="P-loop containing nucleoside triphosphate hydrolases"/>
    <property type="match status" value="2"/>
</dbReference>
<feature type="transmembrane region" description="Helical" evidence="9">
    <location>
        <begin position="131"/>
        <end position="148"/>
    </location>
</feature>
<dbReference type="Pfam" id="PF00005">
    <property type="entry name" value="ABC_tran"/>
    <property type="match status" value="2"/>
</dbReference>
<reference evidence="12 13" key="1">
    <citation type="submission" date="2018-12" db="EMBL/GenBank/DDBJ databases">
        <title>Venturia inaequalis Genome Resource.</title>
        <authorList>
            <person name="Lichtner F.J."/>
        </authorList>
    </citation>
    <scope>NUCLEOTIDE SEQUENCE [LARGE SCALE GENOMIC DNA]</scope>
    <source>
        <strain evidence="12 13">120213</strain>
    </source>
</reference>
<dbReference type="CDD" id="cd18604">
    <property type="entry name" value="ABC_6TM_VMR1_D2_like"/>
    <property type="match status" value="1"/>
</dbReference>
<evidence type="ECO:0000256" key="2">
    <source>
        <dbReference type="ARBA" id="ARBA00022448"/>
    </source>
</evidence>
<dbReference type="CDD" id="cd03250">
    <property type="entry name" value="ABCC_MRP_domain1"/>
    <property type="match status" value="1"/>
</dbReference>
<comment type="caution">
    <text evidence="12">The sequence shown here is derived from an EMBL/GenBank/DDBJ whole genome shotgun (WGS) entry which is preliminary data.</text>
</comment>
<sequence>MSDYHLQHVLSSTDSPSRSGYNTLVTYKANSCHPIWDSKNATFSQCALPYFSAIPVTIIVLLGLGYLLAPLLAPWRPEWTKSFVVEFPSELPELPSPKRKRFSEWTITLITLSIIASAALTVELIPNPTNLSVILLLSGWFLVSAVNVIRRPISSPASLLLFYISALMVHLLLVVDARNVSEWVAMVAAIGSILVILMMPLRDSSLPTSDISKVGEIPTSQQRSPEDNLRLWEFLSVSWMGPMISIGKSRQLNEEDVWALGFEFQHKKLHETFRQLKGSVVKRLLRANGIDVAIIICTASVETICEFAMPVLLQQLLIAMENPFSPKRIALTYSLLGLVIQGIEAQSEVLTLWYGRRCYERSRGEMTMMVYEKALSRKNVVGQEETDKANDKANESKDANGTAPSISKSKYHRYCGFFQRFWSKSEKSKPDTKQPASMGKVLNLIRGDVYEIAQRFWEIESLVEKPLGLVFGVVLVWILLGPSCFVGIVTILIAQAVNALITKVLLQWERKRRTASDKRLNVTSTFVESLRHLRYYSWENHWLKQIMEARQHELYMRVVTTLFRTAITVINSLASGLFPVAALYAYTFLYGHRLSIDVIFPALQLFGKLESSLREIPGLITTLLNAYISVGRIEDFMNEENKESKAADTSIDLSSLELIDCTFAWPGTAGTAPPVLRNISLSFTPGFNVICGKVGAGKSALLQALLGELDTIQGEVKIPEEMIGYCAQSPWLQSMSIRDNILFSSPFDEDRYSQVLECCELLPDLAEFKHGDLSFIGENGIGLSGGQKARVALARAVYSRSNILILDDPLSALDFHTGESIVRKCFKGPLMEKKTVILVTHRTNLVSHLANQVIVITDGSATVLNTDVPSENGFANEIDAKMPNAADEETNTNDANVKSGISTPDKFMDEEHRAEWGVQARVYWKYIRSGGLNWWAFLVVALACHRSLTIAQSWFLKSWGEGYNEKSQSFVLIDRAGDMFSSRSFPSTQGFSINKLAWHNPIADFPSPADDVRPWLAAFLVIAVLQSMMLLAVSLVQLAIMYCAGKTLFAEAMLAVSRATFRFYDVTPVGRLMNRLTSDIGTVDGNISTSFMGIAYNLITWCASVFIIATVTPAFLVFALLVSGIFVWIFFQFLPTSQSLRRLEMVSLSPLMSNFGELLHGLTTVRAFQAEHNFQDRVITTVDKFQGMDHFYWSTQNWLMFRYDFLAALSSFALKVLALYTNVSPGLTAFVLIAAGNYVSATRYLCRRYGQLQMDFVSVERVDELLHVEQEDTGSIDPPASWPIFGSEIIFEDVTIRYAPTLDPSLKNISLHIPGGSTTAIVGRTGSGKSTLAISLLAVVRPESGSITIDNVNLATVSTKALRERITFVAQDPVLFSGTIRLNIDPTSAHTDTECATALAKICHRHAWTLDTPVEAGGRNLSQGQRQLIGLARAVLRRSPVVILDEATASVDSESSMEIQQVLREEMGGATVLVIAHRVEAVEGVDYAVVLERGRVVRAGAAGVVGAVVGGEVGVVVGEEGNTDGNGPE</sequence>
<feature type="domain" description="ABC transporter" evidence="10">
    <location>
        <begin position="1289"/>
        <end position="1518"/>
    </location>
</feature>
<feature type="domain" description="ABC transmembrane type-1" evidence="11">
    <location>
        <begin position="936"/>
        <end position="1254"/>
    </location>
</feature>
<dbReference type="InterPro" id="IPR017871">
    <property type="entry name" value="ABC_transporter-like_CS"/>
</dbReference>
<dbReference type="Gene3D" id="3.40.50.300">
    <property type="entry name" value="P-loop containing nucleotide triphosphate hydrolases"/>
    <property type="match status" value="2"/>
</dbReference>
<dbReference type="CDD" id="cd18596">
    <property type="entry name" value="ABC_6TM_VMR1_D1_like"/>
    <property type="match status" value="1"/>
</dbReference>
<evidence type="ECO:0000256" key="9">
    <source>
        <dbReference type="SAM" id="Phobius"/>
    </source>
</evidence>
<dbReference type="Gene3D" id="1.20.1560.10">
    <property type="entry name" value="ABC transporter type 1, transmembrane domain"/>
    <property type="match status" value="2"/>
</dbReference>
<dbReference type="GO" id="GO:0140359">
    <property type="term" value="F:ABC-type transporter activity"/>
    <property type="evidence" value="ECO:0007669"/>
    <property type="project" value="InterPro"/>
</dbReference>
<protein>
    <recommendedName>
        <fullName evidence="14">ABC transporter</fullName>
    </recommendedName>
</protein>
<evidence type="ECO:0000256" key="4">
    <source>
        <dbReference type="ARBA" id="ARBA00022741"/>
    </source>
</evidence>
<evidence type="ECO:0000256" key="5">
    <source>
        <dbReference type="ARBA" id="ARBA00022840"/>
    </source>
</evidence>
<dbReference type="PROSITE" id="PS00211">
    <property type="entry name" value="ABC_TRANSPORTER_1"/>
    <property type="match status" value="2"/>
</dbReference>
<feature type="transmembrane region" description="Helical" evidence="9">
    <location>
        <begin position="934"/>
        <end position="955"/>
    </location>
</feature>
<feature type="transmembrane region" description="Helical" evidence="9">
    <location>
        <begin position="554"/>
        <end position="578"/>
    </location>
</feature>
<dbReference type="PANTHER" id="PTHR24223">
    <property type="entry name" value="ATP-BINDING CASSETTE SUB-FAMILY C"/>
    <property type="match status" value="1"/>
</dbReference>
<keyword evidence="3 9" id="KW-0812">Transmembrane</keyword>
<feature type="transmembrane region" description="Helical" evidence="9">
    <location>
        <begin position="1115"/>
        <end position="1134"/>
    </location>
</feature>
<proteinExistence type="predicted"/>
<feature type="domain" description="ABC transmembrane type-1" evidence="11">
    <location>
        <begin position="293"/>
        <end position="625"/>
    </location>
</feature>
<evidence type="ECO:0000256" key="6">
    <source>
        <dbReference type="ARBA" id="ARBA00022989"/>
    </source>
</evidence>
<evidence type="ECO:0000256" key="8">
    <source>
        <dbReference type="SAM" id="MobiDB-lite"/>
    </source>
</evidence>
<feature type="transmembrane region" description="Helical" evidence="9">
    <location>
        <begin position="183"/>
        <end position="201"/>
    </location>
</feature>
<dbReference type="InterPro" id="IPR003439">
    <property type="entry name" value="ABC_transporter-like_ATP-bd"/>
</dbReference>